<name>A0A1R4JU45_9MICO</name>
<dbReference type="Proteomes" id="UP000196320">
    <property type="component" value="Unassembled WGS sequence"/>
</dbReference>
<evidence type="ECO:0000313" key="2">
    <source>
        <dbReference type="Proteomes" id="UP000196320"/>
    </source>
</evidence>
<organism evidence="1 2">
    <name type="scientific">Microbacterium esteraromaticum</name>
    <dbReference type="NCBI Taxonomy" id="57043"/>
    <lineage>
        <taxon>Bacteria</taxon>
        <taxon>Bacillati</taxon>
        <taxon>Actinomycetota</taxon>
        <taxon>Actinomycetes</taxon>
        <taxon>Micrococcales</taxon>
        <taxon>Microbacteriaceae</taxon>
        <taxon>Microbacterium</taxon>
    </lineage>
</organism>
<sequence length="91" mass="9704">MDASDEPDWVIDLASPPVRPTVEQAALLAELERTLARFGSRPADPHVIAGVVAPLVHGLHASGMTANSIAAHSRIRPEGVDRILAEDFSDE</sequence>
<evidence type="ECO:0000313" key="1">
    <source>
        <dbReference type="EMBL" id="SJN35424.1"/>
    </source>
</evidence>
<dbReference type="AlphaFoldDB" id="A0A1R4JU45"/>
<proteinExistence type="predicted"/>
<dbReference type="EMBL" id="FUKO01000020">
    <property type="protein sequence ID" value="SJN35424.1"/>
    <property type="molecule type" value="Genomic_DNA"/>
</dbReference>
<gene>
    <name evidence="1" type="ORF">FM104_08880</name>
</gene>
<dbReference type="RefSeq" id="WP_087131463.1">
    <property type="nucleotide sequence ID" value="NZ_FUKO01000020.1"/>
</dbReference>
<accession>A0A1R4JU45</accession>
<keyword evidence="2" id="KW-1185">Reference proteome</keyword>
<reference evidence="1 2" key="1">
    <citation type="submission" date="2017-02" db="EMBL/GenBank/DDBJ databases">
        <authorList>
            <person name="Peterson S.W."/>
        </authorList>
    </citation>
    <scope>NUCLEOTIDE SEQUENCE [LARGE SCALE GENOMIC DNA]</scope>
    <source>
        <strain evidence="1 2">B Mb 05.01</strain>
    </source>
</reference>
<protein>
    <submittedName>
        <fullName evidence="1">Uncharacterized protein</fullName>
    </submittedName>
</protein>